<dbReference type="InterPro" id="IPR036514">
    <property type="entry name" value="SGNH_hydro_sf"/>
</dbReference>
<dbReference type="Proteomes" id="UP001202248">
    <property type="component" value="Unassembled WGS sequence"/>
</dbReference>
<sequence length="162" mass="17930">MRDAQRKSLDKISNSGMAVTMDIGDADYIHPREKEEVGKRLALMALAKTYNRKGFVSESPLYESMSIKENTATIKFKNSPMGLTTYGKPFINFEIAGADKKFYPAKAKLIAGGIEINAPEVKSPVAVRYAFTDAAEGELFNTAGFPASSFRTDDWEMEVEVK</sequence>
<dbReference type="PANTHER" id="PTHR22901:SF0">
    <property type="entry name" value="SIALATE O-ACETYLESTERASE"/>
    <property type="match status" value="1"/>
</dbReference>
<name>A0ABS9SHM8_9BACT</name>
<evidence type="ECO:0008006" key="3">
    <source>
        <dbReference type="Google" id="ProtNLM"/>
    </source>
</evidence>
<dbReference type="EMBL" id="JAKWBL010000001">
    <property type="protein sequence ID" value="MCH5597857.1"/>
    <property type="molecule type" value="Genomic_DNA"/>
</dbReference>
<comment type="caution">
    <text evidence="1">The sequence shown here is derived from an EMBL/GenBank/DDBJ whole genome shotgun (WGS) entry which is preliminary data.</text>
</comment>
<proteinExistence type="predicted"/>
<dbReference type="PANTHER" id="PTHR22901">
    <property type="entry name" value="SIALATE O-ACETYLESTERASE"/>
    <property type="match status" value="1"/>
</dbReference>
<dbReference type="Gene3D" id="3.40.50.1110">
    <property type="entry name" value="SGNH hydrolase"/>
    <property type="match status" value="1"/>
</dbReference>
<protein>
    <recommendedName>
        <fullName evidence="3">Sialate O-acetylesterase</fullName>
    </recommendedName>
</protein>
<organism evidence="1 2">
    <name type="scientific">Niabella ginsengisoli</name>
    <dbReference type="NCBI Taxonomy" id="522298"/>
    <lineage>
        <taxon>Bacteria</taxon>
        <taxon>Pseudomonadati</taxon>
        <taxon>Bacteroidota</taxon>
        <taxon>Chitinophagia</taxon>
        <taxon>Chitinophagales</taxon>
        <taxon>Chitinophagaceae</taxon>
        <taxon>Niabella</taxon>
    </lineage>
</organism>
<evidence type="ECO:0000313" key="1">
    <source>
        <dbReference type="EMBL" id="MCH5597857.1"/>
    </source>
</evidence>
<accession>A0ABS9SHM8</accession>
<evidence type="ECO:0000313" key="2">
    <source>
        <dbReference type="Proteomes" id="UP001202248"/>
    </source>
</evidence>
<dbReference type="RefSeq" id="WP_240827215.1">
    <property type="nucleotide sequence ID" value="NZ_JAKWBL010000001.1"/>
</dbReference>
<gene>
    <name evidence="1" type="ORF">MKP09_08040</name>
</gene>
<dbReference type="InterPro" id="IPR039329">
    <property type="entry name" value="SIAE"/>
</dbReference>
<reference evidence="1 2" key="1">
    <citation type="submission" date="2022-02" db="EMBL/GenBank/DDBJ databases">
        <authorList>
            <person name="Min J."/>
        </authorList>
    </citation>
    <scope>NUCLEOTIDE SEQUENCE [LARGE SCALE GENOMIC DNA]</scope>
    <source>
        <strain evidence="1 2">GR10-1</strain>
    </source>
</reference>
<dbReference type="SUPFAM" id="SSF52266">
    <property type="entry name" value="SGNH hydrolase"/>
    <property type="match status" value="1"/>
</dbReference>
<keyword evidence="2" id="KW-1185">Reference proteome</keyword>